<evidence type="ECO:0000313" key="3">
    <source>
        <dbReference type="Proteomes" id="UP000198345"/>
    </source>
</evidence>
<keyword evidence="1" id="KW-0812">Transmembrane</keyword>
<keyword evidence="1" id="KW-0472">Membrane</keyword>
<accession>A0A226HG05</accession>
<sequence>MKSTLDQVEAIKTNGYSLDFSNVFNHAFENYKKIALYAGLIILVFSILFFIGFTFIVGAYYGAESLNEEFFKSLGAQKLSSVQLLASTFIISFLSALLSPFGAGFLKMADSADKDNEFNVSTIFSYYQAPYFSQLFISAFILALVGSAITNTLESLGVGILGSIISLVISFFTILTIPLIVFGNLKALDAIKSSVIVVSKNPFVLLALVITGILGSFVGVIGCCIGVVFTIAFNTSMSYAMYCAIFDIEEDDSIDSIGTSYSE</sequence>
<keyword evidence="1" id="KW-1133">Transmembrane helix</keyword>
<evidence type="ECO:0000313" key="2">
    <source>
        <dbReference type="EMBL" id="OXA93203.1"/>
    </source>
</evidence>
<gene>
    <name evidence="2" type="ORF">B0A66_06915</name>
</gene>
<comment type="caution">
    <text evidence="2">The sequence shown here is derived from an EMBL/GenBank/DDBJ whole genome shotgun (WGS) entry which is preliminary data.</text>
</comment>
<feature type="transmembrane region" description="Helical" evidence="1">
    <location>
        <begin position="126"/>
        <end position="146"/>
    </location>
</feature>
<feature type="transmembrane region" description="Helical" evidence="1">
    <location>
        <begin position="34"/>
        <end position="63"/>
    </location>
</feature>
<evidence type="ECO:0008006" key="4">
    <source>
        <dbReference type="Google" id="ProtNLM"/>
    </source>
</evidence>
<proteinExistence type="predicted"/>
<dbReference type="EMBL" id="MUGW01000015">
    <property type="protein sequence ID" value="OXA93203.1"/>
    <property type="molecule type" value="Genomic_DNA"/>
</dbReference>
<name>A0A226HG05_9FLAO</name>
<feature type="transmembrane region" description="Helical" evidence="1">
    <location>
        <begin position="158"/>
        <end position="183"/>
    </location>
</feature>
<feature type="transmembrane region" description="Helical" evidence="1">
    <location>
        <begin position="203"/>
        <end position="232"/>
    </location>
</feature>
<dbReference type="AlphaFoldDB" id="A0A226HG05"/>
<protein>
    <recommendedName>
        <fullName evidence="4">Beta-carotene 15,15'-monooxygenase</fullName>
    </recommendedName>
</protein>
<feature type="transmembrane region" description="Helical" evidence="1">
    <location>
        <begin position="84"/>
        <end position="106"/>
    </location>
</feature>
<evidence type="ECO:0000256" key="1">
    <source>
        <dbReference type="SAM" id="Phobius"/>
    </source>
</evidence>
<dbReference type="Proteomes" id="UP000198345">
    <property type="component" value="Unassembled WGS sequence"/>
</dbReference>
<organism evidence="2 3">
    <name type="scientific">Flavobacterium hercynium</name>
    <dbReference type="NCBI Taxonomy" id="387094"/>
    <lineage>
        <taxon>Bacteria</taxon>
        <taxon>Pseudomonadati</taxon>
        <taxon>Bacteroidota</taxon>
        <taxon>Flavobacteriia</taxon>
        <taxon>Flavobacteriales</taxon>
        <taxon>Flavobacteriaceae</taxon>
        <taxon>Flavobacterium</taxon>
    </lineage>
</organism>
<dbReference type="OrthoDB" id="1331669at2"/>
<keyword evidence="3" id="KW-1185">Reference proteome</keyword>
<reference evidence="2 3" key="1">
    <citation type="submission" date="2016-11" db="EMBL/GenBank/DDBJ databases">
        <title>Whole genomes of Flavobacteriaceae.</title>
        <authorList>
            <person name="Stine C."/>
            <person name="Li C."/>
            <person name="Tadesse D."/>
        </authorList>
    </citation>
    <scope>NUCLEOTIDE SEQUENCE [LARGE SCALE GENOMIC DNA]</scope>
    <source>
        <strain evidence="2 3">DSM 18292</strain>
    </source>
</reference>
<dbReference type="RefSeq" id="WP_089049123.1">
    <property type="nucleotide sequence ID" value="NZ_FXTV01000021.1"/>
</dbReference>